<dbReference type="PROSITE" id="PS01081">
    <property type="entry name" value="HTH_TETR_1"/>
    <property type="match status" value="1"/>
</dbReference>
<evidence type="ECO:0000313" key="6">
    <source>
        <dbReference type="EMBL" id="TQV76871.1"/>
    </source>
</evidence>
<dbReference type="GO" id="GO:0003700">
    <property type="term" value="F:DNA-binding transcription factor activity"/>
    <property type="evidence" value="ECO:0007669"/>
    <property type="project" value="TreeGrafter"/>
</dbReference>
<evidence type="ECO:0000256" key="3">
    <source>
        <dbReference type="ARBA" id="ARBA00023163"/>
    </source>
</evidence>
<dbReference type="OrthoDB" id="8535430at2"/>
<dbReference type="PANTHER" id="PTHR30055">
    <property type="entry name" value="HTH-TYPE TRANSCRIPTIONAL REGULATOR RUTR"/>
    <property type="match status" value="1"/>
</dbReference>
<dbReference type="PANTHER" id="PTHR30055:SF224">
    <property type="entry name" value="TRANSCRIPTIONAL REGULATOR TETR FAMILY"/>
    <property type="match status" value="1"/>
</dbReference>
<organism evidence="6 7">
    <name type="scientific">Aliikangiella marina</name>
    <dbReference type="NCBI Taxonomy" id="1712262"/>
    <lineage>
        <taxon>Bacteria</taxon>
        <taxon>Pseudomonadati</taxon>
        <taxon>Pseudomonadota</taxon>
        <taxon>Gammaproteobacteria</taxon>
        <taxon>Oceanospirillales</taxon>
        <taxon>Pleioneaceae</taxon>
        <taxon>Aliikangiella</taxon>
    </lineage>
</organism>
<dbReference type="SUPFAM" id="SSF46689">
    <property type="entry name" value="Homeodomain-like"/>
    <property type="match status" value="1"/>
</dbReference>
<evidence type="ECO:0000256" key="1">
    <source>
        <dbReference type="ARBA" id="ARBA00023015"/>
    </source>
</evidence>
<name>A0A545TI75_9GAMM</name>
<reference evidence="6 7" key="1">
    <citation type="submission" date="2019-06" db="EMBL/GenBank/DDBJ databases">
        <title>Draft genome of Aliikangiella marina GYP-15.</title>
        <authorList>
            <person name="Wang G."/>
        </authorList>
    </citation>
    <scope>NUCLEOTIDE SEQUENCE [LARGE SCALE GENOMIC DNA]</scope>
    <source>
        <strain evidence="6 7">GYP-15</strain>
    </source>
</reference>
<sequence length="198" mass="22606">MKLTDIKKQQIIQGAVAEFHKNGFSGTSMDAIAQTANVSKRTVYNHFPSKDELFIGIVQHMFGLVEETHPAPYDPGIDFYQQLERIARQKIELFSSEEFISLSRVVMPEALHSPEKMEEALAQISTIESNMINWFQQAIDDEKINSQDANDVCFTFMGLIKMDAYYSRLYKGKEAPDQVAIEQMVKKAVDLFVGYYCN</sequence>
<dbReference type="InterPro" id="IPR009057">
    <property type="entry name" value="Homeodomain-like_sf"/>
</dbReference>
<proteinExistence type="predicted"/>
<feature type="DNA-binding region" description="H-T-H motif" evidence="4">
    <location>
        <begin position="28"/>
        <end position="47"/>
    </location>
</feature>
<dbReference type="Proteomes" id="UP000317839">
    <property type="component" value="Unassembled WGS sequence"/>
</dbReference>
<dbReference type="InterPro" id="IPR023772">
    <property type="entry name" value="DNA-bd_HTH_TetR-type_CS"/>
</dbReference>
<dbReference type="GO" id="GO:0000976">
    <property type="term" value="F:transcription cis-regulatory region binding"/>
    <property type="evidence" value="ECO:0007669"/>
    <property type="project" value="TreeGrafter"/>
</dbReference>
<dbReference type="Pfam" id="PF00440">
    <property type="entry name" value="TetR_N"/>
    <property type="match status" value="1"/>
</dbReference>
<keyword evidence="3" id="KW-0804">Transcription</keyword>
<dbReference type="InterPro" id="IPR001647">
    <property type="entry name" value="HTH_TetR"/>
</dbReference>
<comment type="caution">
    <text evidence="6">The sequence shown here is derived from an EMBL/GenBank/DDBJ whole genome shotgun (WGS) entry which is preliminary data.</text>
</comment>
<dbReference type="FunFam" id="1.10.10.60:FF:000141">
    <property type="entry name" value="TetR family transcriptional regulator"/>
    <property type="match status" value="1"/>
</dbReference>
<evidence type="ECO:0000259" key="5">
    <source>
        <dbReference type="PROSITE" id="PS50977"/>
    </source>
</evidence>
<evidence type="ECO:0000313" key="7">
    <source>
        <dbReference type="Proteomes" id="UP000317839"/>
    </source>
</evidence>
<dbReference type="InterPro" id="IPR036271">
    <property type="entry name" value="Tet_transcr_reg_TetR-rel_C_sf"/>
</dbReference>
<dbReference type="PRINTS" id="PR00455">
    <property type="entry name" value="HTHTETR"/>
</dbReference>
<dbReference type="Gene3D" id="1.10.10.60">
    <property type="entry name" value="Homeodomain-like"/>
    <property type="match status" value="1"/>
</dbReference>
<dbReference type="InterPro" id="IPR050109">
    <property type="entry name" value="HTH-type_TetR-like_transc_reg"/>
</dbReference>
<dbReference type="RefSeq" id="WP_142888231.1">
    <property type="nucleotide sequence ID" value="NZ_VIKR01000001.1"/>
</dbReference>
<dbReference type="PROSITE" id="PS50977">
    <property type="entry name" value="HTH_TETR_2"/>
    <property type="match status" value="1"/>
</dbReference>
<dbReference type="SUPFAM" id="SSF48498">
    <property type="entry name" value="Tetracyclin repressor-like, C-terminal domain"/>
    <property type="match status" value="1"/>
</dbReference>
<evidence type="ECO:0000256" key="2">
    <source>
        <dbReference type="ARBA" id="ARBA00023125"/>
    </source>
</evidence>
<dbReference type="AlphaFoldDB" id="A0A545TI75"/>
<accession>A0A545TI75</accession>
<keyword evidence="7" id="KW-1185">Reference proteome</keyword>
<dbReference type="EMBL" id="VIKR01000001">
    <property type="protein sequence ID" value="TQV76871.1"/>
    <property type="molecule type" value="Genomic_DNA"/>
</dbReference>
<keyword evidence="1" id="KW-0805">Transcription regulation</keyword>
<dbReference type="Pfam" id="PF14246">
    <property type="entry name" value="TetR_C_7"/>
    <property type="match status" value="1"/>
</dbReference>
<feature type="domain" description="HTH tetR-type" evidence="5">
    <location>
        <begin position="5"/>
        <end position="65"/>
    </location>
</feature>
<protein>
    <submittedName>
        <fullName evidence="6">TetR/AcrR family transcriptional regulator</fullName>
    </submittedName>
</protein>
<dbReference type="Gene3D" id="1.10.357.10">
    <property type="entry name" value="Tetracycline Repressor, domain 2"/>
    <property type="match status" value="1"/>
</dbReference>
<dbReference type="InterPro" id="IPR039536">
    <property type="entry name" value="TetR_C_Proteobacteria"/>
</dbReference>
<keyword evidence="2 4" id="KW-0238">DNA-binding</keyword>
<gene>
    <name evidence="6" type="ORF">FLL45_02650</name>
</gene>
<evidence type="ECO:0000256" key="4">
    <source>
        <dbReference type="PROSITE-ProRule" id="PRU00335"/>
    </source>
</evidence>